<dbReference type="PANTHER" id="PTHR30258">
    <property type="entry name" value="TYPE II SECRETION SYSTEM PROTEIN GSPE-RELATED"/>
    <property type="match status" value="1"/>
</dbReference>
<organism evidence="5 6">
    <name type="scientific">Rhodoferax ferrireducens</name>
    <dbReference type="NCBI Taxonomy" id="192843"/>
    <lineage>
        <taxon>Bacteria</taxon>
        <taxon>Pseudomonadati</taxon>
        <taxon>Pseudomonadota</taxon>
        <taxon>Betaproteobacteria</taxon>
        <taxon>Burkholderiales</taxon>
        <taxon>Comamonadaceae</taxon>
        <taxon>Rhodoferax</taxon>
    </lineage>
</organism>
<dbReference type="Pfam" id="PF05157">
    <property type="entry name" value="MshEN"/>
    <property type="match status" value="1"/>
</dbReference>
<reference evidence="5 6" key="1">
    <citation type="submission" date="2017-01" db="EMBL/GenBank/DDBJ databases">
        <title>Novel large sulfur bacteria in the metagenomes of groundwater-fed chemosynthetic microbial mats in the Lake Huron basin.</title>
        <authorList>
            <person name="Sharrar A.M."/>
            <person name="Flood B.E."/>
            <person name="Bailey J.V."/>
            <person name="Jones D.S."/>
            <person name="Biddanda B."/>
            <person name="Ruberg S.A."/>
            <person name="Marcus D.N."/>
            <person name="Dick G.J."/>
        </authorList>
    </citation>
    <scope>NUCLEOTIDE SEQUENCE [LARGE SCALE GENOMIC DNA]</scope>
    <source>
        <strain evidence="5">A7</strain>
    </source>
</reference>
<dbReference type="GO" id="GO:0005524">
    <property type="term" value="F:ATP binding"/>
    <property type="evidence" value="ECO:0007669"/>
    <property type="project" value="UniProtKB-KW"/>
</dbReference>
<dbReference type="GO" id="GO:0016887">
    <property type="term" value="F:ATP hydrolysis activity"/>
    <property type="evidence" value="ECO:0007669"/>
    <property type="project" value="TreeGrafter"/>
</dbReference>
<sequence>MKLGQFLLNEKLLTNETLRSALNQQRLSPNQKLGEILIAMHAISKEDLDRLILETLDLPKAVLGDFDFDTKITSLVPVELARNLYVMPLMIHEDTLILATAAVQNVESSKLLRFTVGHPVQFVISSREEIAKAIETNYQEFQKVQEFNIHAPEVTDEQRIWRDAEEMANQAPLVQLVNSIILDAINQHASDIHIRPSEKSFELLYRIDGSLLSIRQFNHSLLPAMVSRIKILSRLNIAEHRLAQDGRIRIHDKLQSVDLRISIIPVQYGESIVIRILNKNQGLRSIHEIGFKPSDKERLIDLIKRSYGIILVTGPTGSGKSTTLYATLQEVEKDNINVITVEDPIEYELSDTRQIQINPAINFGFPQALRHILRHDPDVIMIGEMRDVETCKIAVESALTGHLVFSTLHTNDAASTLVRLMEIGIAPYLVRSAVIGVLAQRLVRRNCPDCLQEETVSALMRKNLLLDEHEKFYRGTGCKSCRQTGFKGRLAIYELLIMDEELRAQIGAGVASDAYRQLALKNGMISLPANGVEQARAKLVSIAEVYRACM</sequence>
<evidence type="ECO:0000313" key="6">
    <source>
        <dbReference type="Proteomes" id="UP000192505"/>
    </source>
</evidence>
<dbReference type="SUPFAM" id="SSF160246">
    <property type="entry name" value="EspE N-terminal domain-like"/>
    <property type="match status" value="1"/>
</dbReference>
<dbReference type="Proteomes" id="UP000192505">
    <property type="component" value="Unassembled WGS sequence"/>
</dbReference>
<dbReference type="CDD" id="cd01129">
    <property type="entry name" value="PulE-GspE-like"/>
    <property type="match status" value="1"/>
</dbReference>
<proteinExistence type="inferred from homology"/>
<dbReference type="PANTHER" id="PTHR30258:SF1">
    <property type="entry name" value="PROTEIN TRANSPORT PROTEIN HOFB HOMOLOG"/>
    <property type="match status" value="1"/>
</dbReference>
<dbReference type="Gene3D" id="3.40.50.300">
    <property type="entry name" value="P-loop containing nucleotide triphosphate hydrolases"/>
    <property type="match status" value="1"/>
</dbReference>
<keyword evidence="3" id="KW-0067">ATP-binding</keyword>
<dbReference type="EMBL" id="MTEI01000004">
    <property type="protein sequence ID" value="OQW88537.1"/>
    <property type="molecule type" value="Genomic_DNA"/>
</dbReference>
<dbReference type="Gene3D" id="3.30.300.160">
    <property type="entry name" value="Type II secretion system, protein E, N-terminal domain"/>
    <property type="match status" value="1"/>
</dbReference>
<evidence type="ECO:0000313" key="5">
    <source>
        <dbReference type="EMBL" id="OQW88537.1"/>
    </source>
</evidence>
<dbReference type="Pfam" id="PF00437">
    <property type="entry name" value="T2SSE"/>
    <property type="match status" value="1"/>
</dbReference>
<dbReference type="InterPro" id="IPR037257">
    <property type="entry name" value="T2SS_E_N_sf"/>
</dbReference>
<dbReference type="PROSITE" id="PS00662">
    <property type="entry name" value="T2SP_E"/>
    <property type="match status" value="1"/>
</dbReference>
<evidence type="ECO:0000256" key="1">
    <source>
        <dbReference type="ARBA" id="ARBA00006611"/>
    </source>
</evidence>
<accession>A0A1W9KVH2</accession>
<comment type="caution">
    <text evidence="5">The sequence shown here is derived from an EMBL/GenBank/DDBJ whole genome shotgun (WGS) entry which is preliminary data.</text>
</comment>
<keyword evidence="2" id="KW-0547">Nucleotide-binding</keyword>
<gene>
    <name evidence="5" type="ORF">BWK72_09300</name>
</gene>
<evidence type="ECO:0000256" key="3">
    <source>
        <dbReference type="ARBA" id="ARBA00022840"/>
    </source>
</evidence>
<dbReference type="InterPro" id="IPR007831">
    <property type="entry name" value="T2SS_GspE_N"/>
</dbReference>
<evidence type="ECO:0000259" key="4">
    <source>
        <dbReference type="PROSITE" id="PS00662"/>
    </source>
</evidence>
<dbReference type="GO" id="GO:0005886">
    <property type="term" value="C:plasma membrane"/>
    <property type="evidence" value="ECO:0007669"/>
    <property type="project" value="TreeGrafter"/>
</dbReference>
<feature type="domain" description="Bacterial type II secretion system protein E" evidence="4">
    <location>
        <begin position="373"/>
        <end position="387"/>
    </location>
</feature>
<evidence type="ECO:0000256" key="2">
    <source>
        <dbReference type="ARBA" id="ARBA00022741"/>
    </source>
</evidence>
<dbReference type="InterPro" id="IPR001482">
    <property type="entry name" value="T2SS/T4SS_dom"/>
</dbReference>
<comment type="similarity">
    <text evidence="1">Belongs to the GSP E family.</text>
</comment>
<protein>
    <recommendedName>
        <fullName evidence="4">Bacterial type II secretion system protein E domain-containing protein</fullName>
    </recommendedName>
</protein>
<dbReference type="Gene3D" id="3.30.450.90">
    <property type="match status" value="1"/>
</dbReference>
<dbReference type="SUPFAM" id="SSF52540">
    <property type="entry name" value="P-loop containing nucleoside triphosphate hydrolases"/>
    <property type="match status" value="1"/>
</dbReference>
<dbReference type="InterPro" id="IPR027417">
    <property type="entry name" value="P-loop_NTPase"/>
</dbReference>
<dbReference type="AlphaFoldDB" id="A0A1W9KVH2"/>
<name>A0A1W9KVH2_9BURK</name>